<dbReference type="AlphaFoldDB" id="A0AAJ4SIW5"/>
<dbReference type="Proteomes" id="UP000274792">
    <property type="component" value="Unassembled WGS sequence"/>
</dbReference>
<name>A0AAJ4SIW5_MAMSC</name>
<reference evidence="1 2" key="1">
    <citation type="submission" date="2018-10" db="EMBL/GenBank/DDBJ databases">
        <title>A collection Staphylococci species genome sequencing.</title>
        <authorList>
            <person name="Cole K."/>
        </authorList>
    </citation>
    <scope>NUCLEOTIDE SEQUENCE [LARGE SCALE GENOMIC DNA]</scope>
    <source>
        <strain evidence="2">NCTC 12218</strain>
    </source>
</reference>
<evidence type="ECO:0000313" key="1">
    <source>
        <dbReference type="EMBL" id="RTX73798.1"/>
    </source>
</evidence>
<proteinExistence type="predicted"/>
<accession>A0AAJ4SIW5</accession>
<organism evidence="1 2">
    <name type="scientific">Mammaliicoccus sciuri</name>
    <name type="common">Staphylococcus sciuri</name>
    <dbReference type="NCBI Taxonomy" id="1296"/>
    <lineage>
        <taxon>Bacteria</taxon>
        <taxon>Bacillati</taxon>
        <taxon>Bacillota</taxon>
        <taxon>Bacilli</taxon>
        <taxon>Bacillales</taxon>
        <taxon>Staphylococcaceae</taxon>
        <taxon>Mammaliicoccus</taxon>
    </lineage>
</organism>
<evidence type="ECO:0000313" key="2">
    <source>
        <dbReference type="Proteomes" id="UP000274792"/>
    </source>
</evidence>
<dbReference type="EMBL" id="RXWV01000023">
    <property type="protein sequence ID" value="RTX73798.1"/>
    <property type="molecule type" value="Genomic_DNA"/>
</dbReference>
<gene>
    <name evidence="1" type="ORF">CD117_04210</name>
</gene>
<comment type="caution">
    <text evidence="1">The sequence shown here is derived from an EMBL/GenBank/DDBJ whole genome shotgun (WGS) entry which is preliminary data.</text>
</comment>
<dbReference type="RefSeq" id="WP_126476838.1">
    <property type="nucleotide sequence ID" value="NZ_JAMWGY010000001.1"/>
</dbReference>
<sequence length="74" mass="8612">MITKISDENSCFEVGKNNVGYITEWRVDEDVVDIFRIADDNHKLIAFKGYVNKQYRIEKSKVVGVKKQLSIFDI</sequence>
<protein>
    <submittedName>
        <fullName evidence="1">Uncharacterized protein</fullName>
    </submittedName>
</protein>